<comment type="caution">
    <text evidence="1">The sequence shown here is derived from an EMBL/GenBank/DDBJ whole genome shotgun (WGS) entry which is preliminary data.</text>
</comment>
<name>A0A5R8ME65_9FLAO</name>
<protein>
    <submittedName>
        <fullName evidence="1">Uncharacterized protein</fullName>
    </submittedName>
</protein>
<dbReference type="Proteomes" id="UP000308382">
    <property type="component" value="Unassembled WGS sequence"/>
</dbReference>
<accession>A0A5R8ME65</accession>
<dbReference type="OrthoDB" id="1495945at2"/>
<proteinExistence type="predicted"/>
<keyword evidence="2" id="KW-1185">Reference proteome</keyword>
<dbReference type="EMBL" id="VBUK01000001">
    <property type="protein sequence ID" value="TLF47029.1"/>
    <property type="molecule type" value="Genomic_DNA"/>
</dbReference>
<evidence type="ECO:0000313" key="1">
    <source>
        <dbReference type="EMBL" id="TLF47029.1"/>
    </source>
</evidence>
<sequence length="64" mass="7529">MTDELTSEMHSEFKVDPETEISHKVGTIVEELAEGDFTLIELLTDYIVTMEQYEKYRSKWESLI</sequence>
<gene>
    <name evidence="1" type="ORF">FEK29_04480</name>
</gene>
<dbReference type="AlphaFoldDB" id="A0A5R8ME65"/>
<dbReference type="RefSeq" id="WP_138257172.1">
    <property type="nucleotide sequence ID" value="NZ_VBUK01000001.1"/>
</dbReference>
<reference evidence="1 2" key="1">
    <citation type="journal article" date="2017" name="Int. J. Syst. Evol. Microbiol.">
        <title>Maripseudobacter aurantiacus gen. nov., sp. nov., a novel member of the family Flavobacteriaceae isolated from a sedimentation basin.</title>
        <authorList>
            <person name="Chen C."/>
            <person name="Su Y."/>
            <person name="Tao T."/>
            <person name="Fu G."/>
            <person name="Zhang C."/>
            <person name="Sun C."/>
            <person name="Zhang X."/>
            <person name="Wu M."/>
        </authorList>
    </citation>
    <scope>NUCLEOTIDE SEQUENCE [LARGE SCALE GENOMIC DNA]</scope>
    <source>
        <strain evidence="2">CDA4</strain>
    </source>
</reference>
<organism evidence="1 2">
    <name type="scientific">Maribacter aurantiacus</name>
    <dbReference type="NCBI Taxonomy" id="1882343"/>
    <lineage>
        <taxon>Bacteria</taxon>
        <taxon>Pseudomonadati</taxon>
        <taxon>Bacteroidota</taxon>
        <taxon>Flavobacteriia</taxon>
        <taxon>Flavobacteriales</taxon>
        <taxon>Flavobacteriaceae</taxon>
        <taxon>Maribacter</taxon>
    </lineage>
</organism>
<evidence type="ECO:0000313" key="2">
    <source>
        <dbReference type="Proteomes" id="UP000308382"/>
    </source>
</evidence>